<protein>
    <submittedName>
        <fullName evidence="1">AI-2E family transporter</fullName>
    </submittedName>
</protein>
<evidence type="ECO:0000313" key="2">
    <source>
        <dbReference type="Proteomes" id="UP000307720"/>
    </source>
</evidence>
<name>A0AC61QZA5_9FIRM</name>
<evidence type="ECO:0000313" key="1">
    <source>
        <dbReference type="EMBL" id="TGX98280.1"/>
    </source>
</evidence>
<organism evidence="1 2">
    <name type="scientific">Hominisplanchenecus murintestinalis</name>
    <dbReference type="NCBI Taxonomy" id="2941517"/>
    <lineage>
        <taxon>Bacteria</taxon>
        <taxon>Bacillati</taxon>
        <taxon>Bacillota</taxon>
        <taxon>Clostridia</taxon>
        <taxon>Lachnospirales</taxon>
        <taxon>Lachnospiraceae</taxon>
        <taxon>Hominisplanchenecus</taxon>
    </lineage>
</organism>
<dbReference type="Proteomes" id="UP000307720">
    <property type="component" value="Unassembled WGS sequence"/>
</dbReference>
<comment type="caution">
    <text evidence="1">The sequence shown here is derived from an EMBL/GenBank/DDBJ whole genome shotgun (WGS) entry which is preliminary data.</text>
</comment>
<reference evidence="1" key="1">
    <citation type="submission" date="2019-04" db="EMBL/GenBank/DDBJ databases">
        <title>Microbes associate with the intestines of laboratory mice.</title>
        <authorList>
            <person name="Navarre W."/>
            <person name="Wong E."/>
            <person name="Huang K."/>
            <person name="Tropini C."/>
            <person name="Ng K."/>
            <person name="Yu B."/>
        </authorList>
    </citation>
    <scope>NUCLEOTIDE SEQUENCE</scope>
    <source>
        <strain evidence="1">NM72_1-8</strain>
    </source>
</reference>
<sequence>MKENPTLKKNTGKNSSGKNEPSRFLANNNYFTISVYAIAVIFIGALILKLLVSWNGTVRTIKEIVNILMPFIIGALIAFILNPAVRKISILMGRFFHMKDGKLRKILAIAIAYLLVIGLIAVVFFGIVPQIVSSITDLVNYIPTAVNDTYYFIDNLEQHFPDLDMEVIKNSINKALPDVIASVRDFAGNLVPALYQVSMIVVQWLVNLIIAIIVSIYMLSDKKPLKNSLKAVVYAFVPTKHITSVTEILKEAYKLFSSFIIGKALDSTIIGCLCFLFMTILQLPYAVLISVIVGITNMIPYFGPFIGAVPGALILLLISPVKAVIFVILILVLQQFDGLILGPKILGDSTGLKPLWIIVAITIGGSLGGVLGMFLGVPIVAFLRYLANRFLTYRLRKRNFLPDDSEPLA</sequence>
<dbReference type="EMBL" id="SRZB01000019">
    <property type="protein sequence ID" value="TGX98280.1"/>
    <property type="molecule type" value="Genomic_DNA"/>
</dbReference>
<proteinExistence type="predicted"/>
<gene>
    <name evidence="1" type="ORF">E5357_09320</name>
</gene>
<keyword evidence="2" id="KW-1185">Reference proteome</keyword>
<accession>A0AC61QZA5</accession>